<evidence type="ECO:0000256" key="5">
    <source>
        <dbReference type="ARBA" id="ARBA00023163"/>
    </source>
</evidence>
<gene>
    <name evidence="8" type="primary">MED4</name>
    <name evidence="10" type="ORF">L5515_014842</name>
</gene>
<protein>
    <recommendedName>
        <fullName evidence="3 8">Mediator of RNA polymerase II transcription subunit 4</fullName>
    </recommendedName>
    <alternativeName>
        <fullName evidence="7 8">Mediator complex subunit 4</fullName>
    </alternativeName>
</protein>
<sequence length="334" mass="36460">MTESDERSLRDLLLESADDLENVLKMIIDTLINREKSVMLKSGESVTNIVRLFDAKQESVRKLLQKVPEFQERESLIRTLKAHVEKRDEVIQQVENNLKACEVALTRSCFHANQKVKKMNEAALRPVNSETLIKLSHQISKHNSVSAPLTWQIGDPSRPFPQEHEFRTGQLLNPKIQSSGPQILLGKSSAQKPIIASPSASSSNGGTAPTRTVGTPLVNSATNGDYSPRTGYGAEETSPIQEQVLLGVTPNEKQWQNPPMPGAATSSQSPLSGAPQSPSSPSVKLKISGIPNRSGDIDQVQEVRDVEQMSSDSSNSSDSSDDEGSSKKTRGRNK</sequence>
<dbReference type="GO" id="GO:0006357">
    <property type="term" value="P:regulation of transcription by RNA polymerase II"/>
    <property type="evidence" value="ECO:0007669"/>
    <property type="project" value="InterPro"/>
</dbReference>
<comment type="function">
    <text evidence="8">Component of the Mediator complex, a coactivator involved in the regulated transcription of nearly all RNA polymerase II-dependent genes. Mediator functions as a bridge to convey information from gene-specific regulatory proteins to the basal RNA polymerase II transcription machinery. Mediator is recruited to promoters by direct interactions with regulatory proteins and serves as a scaffold for the assembly of a functional preinitiation complex with RNA polymerase II and the general transcription factors.</text>
</comment>
<evidence type="ECO:0000256" key="9">
    <source>
        <dbReference type="SAM" id="MobiDB-lite"/>
    </source>
</evidence>
<keyword evidence="6 8" id="KW-0539">Nucleus</keyword>
<comment type="subcellular location">
    <subcellularLocation>
        <location evidence="1 8">Nucleus</location>
    </subcellularLocation>
</comment>
<comment type="similarity">
    <text evidence="2 8">Belongs to the Mediator complex subunit 4 family.</text>
</comment>
<evidence type="ECO:0000256" key="6">
    <source>
        <dbReference type="ARBA" id="ARBA00023242"/>
    </source>
</evidence>
<evidence type="ECO:0000313" key="10">
    <source>
        <dbReference type="EMBL" id="UMM19070.1"/>
    </source>
</evidence>
<feature type="compositionally biased region" description="Low complexity" evidence="9">
    <location>
        <begin position="188"/>
        <end position="203"/>
    </location>
</feature>
<evidence type="ECO:0000256" key="1">
    <source>
        <dbReference type="ARBA" id="ARBA00004123"/>
    </source>
</evidence>
<dbReference type="GO" id="GO:0003712">
    <property type="term" value="F:transcription coregulator activity"/>
    <property type="evidence" value="ECO:0007669"/>
    <property type="project" value="InterPro"/>
</dbReference>
<feature type="region of interest" description="Disordered" evidence="9">
    <location>
        <begin position="188"/>
        <end position="234"/>
    </location>
</feature>
<accession>A0AAE9EA80</accession>
<reference evidence="10 11" key="1">
    <citation type="submission" date="2022-04" db="EMBL/GenBank/DDBJ databases">
        <title>Chromosome-level reference genomes for two strains of Caenorhabditis briggsae: an improved platform for comparative genomics.</title>
        <authorList>
            <person name="Stevens L."/>
            <person name="Andersen E."/>
        </authorList>
    </citation>
    <scope>NUCLEOTIDE SEQUENCE [LARGE SCALE GENOMIC DNA]</scope>
    <source>
        <strain evidence="10">VX34</strain>
        <tissue evidence="10">Whole-organism</tissue>
    </source>
</reference>
<dbReference type="PANTHER" id="PTHR13208">
    <property type="entry name" value="MEDIATOR OF RNA POLYMERASE II TRANSCRIPTION SUBUNIT 4"/>
    <property type="match status" value="1"/>
</dbReference>
<dbReference type="PANTHER" id="PTHR13208:SF2">
    <property type="entry name" value="MEDIATOR OF RNA POLYMERASE II TRANSCRIPTION SUBUNIT 4"/>
    <property type="match status" value="1"/>
</dbReference>
<dbReference type="Proteomes" id="UP000829354">
    <property type="component" value="Chromosome II"/>
</dbReference>
<name>A0AAE9EA80_CAEBR</name>
<dbReference type="AlphaFoldDB" id="A0AAE9EA80"/>
<feature type="compositionally biased region" description="Polar residues" evidence="9">
    <location>
        <begin position="204"/>
        <end position="225"/>
    </location>
</feature>
<proteinExistence type="inferred from homology"/>
<keyword evidence="8" id="KW-0010">Activator</keyword>
<feature type="region of interest" description="Disordered" evidence="9">
    <location>
        <begin position="252"/>
        <end position="334"/>
    </location>
</feature>
<keyword evidence="4 8" id="KW-0805">Transcription regulation</keyword>
<keyword evidence="5 8" id="KW-0804">Transcription</keyword>
<evidence type="ECO:0000256" key="2">
    <source>
        <dbReference type="ARBA" id="ARBA00009626"/>
    </source>
</evidence>
<organism evidence="10 11">
    <name type="scientific">Caenorhabditis briggsae</name>
    <dbReference type="NCBI Taxonomy" id="6238"/>
    <lineage>
        <taxon>Eukaryota</taxon>
        <taxon>Metazoa</taxon>
        <taxon>Ecdysozoa</taxon>
        <taxon>Nematoda</taxon>
        <taxon>Chromadorea</taxon>
        <taxon>Rhabditida</taxon>
        <taxon>Rhabditina</taxon>
        <taxon>Rhabditomorpha</taxon>
        <taxon>Rhabditoidea</taxon>
        <taxon>Rhabditidae</taxon>
        <taxon>Peloderinae</taxon>
        <taxon>Caenorhabditis</taxon>
    </lineage>
</organism>
<dbReference type="Pfam" id="PF10018">
    <property type="entry name" value="Med4"/>
    <property type="match status" value="1"/>
</dbReference>
<dbReference type="InterPro" id="IPR019258">
    <property type="entry name" value="Mediator_Med4"/>
</dbReference>
<evidence type="ECO:0000256" key="7">
    <source>
        <dbReference type="ARBA" id="ARBA00031257"/>
    </source>
</evidence>
<dbReference type="EMBL" id="CP092621">
    <property type="protein sequence ID" value="UMM19070.1"/>
    <property type="molecule type" value="Genomic_DNA"/>
</dbReference>
<evidence type="ECO:0000313" key="11">
    <source>
        <dbReference type="Proteomes" id="UP000829354"/>
    </source>
</evidence>
<feature type="compositionally biased region" description="Polar residues" evidence="9">
    <location>
        <begin position="264"/>
        <end position="282"/>
    </location>
</feature>
<comment type="subunit">
    <text evidence="8">Component of the Mediator complex.</text>
</comment>
<evidence type="ECO:0000256" key="4">
    <source>
        <dbReference type="ARBA" id="ARBA00023015"/>
    </source>
</evidence>
<evidence type="ECO:0000256" key="8">
    <source>
        <dbReference type="RuleBase" id="RU364141"/>
    </source>
</evidence>
<keyword evidence="11" id="KW-1185">Reference proteome</keyword>
<dbReference type="GO" id="GO:0016592">
    <property type="term" value="C:mediator complex"/>
    <property type="evidence" value="ECO:0007669"/>
    <property type="project" value="InterPro"/>
</dbReference>
<evidence type="ECO:0000256" key="3">
    <source>
        <dbReference type="ARBA" id="ARBA00020629"/>
    </source>
</evidence>